<evidence type="ECO:0000313" key="1">
    <source>
        <dbReference type="EMBL" id="QXP44839.1"/>
    </source>
</evidence>
<proteinExistence type="predicted"/>
<reference evidence="1" key="1">
    <citation type="submission" date="2021-07" db="EMBL/GenBank/DDBJ databases">
        <title>Shewanella sp. YLB-07 whole genome sequence.</title>
        <authorList>
            <person name="Yu L."/>
        </authorList>
    </citation>
    <scope>NUCLEOTIDE SEQUENCE</scope>
    <source>
        <strain evidence="1">YLB-08</strain>
    </source>
</reference>
<evidence type="ECO:0000313" key="2">
    <source>
        <dbReference type="Proteomes" id="UP000316416"/>
    </source>
</evidence>
<accession>A0ABX8S6C0</accession>
<protein>
    <submittedName>
        <fullName evidence="1">DUF3135 domain-containing protein</fullName>
    </submittedName>
</protein>
<dbReference type="EMBL" id="CP045503">
    <property type="protein sequence ID" value="QXP44839.1"/>
    <property type="molecule type" value="Genomic_DNA"/>
</dbReference>
<gene>
    <name evidence="1" type="ORF">FM038_25650</name>
</gene>
<dbReference type="Proteomes" id="UP000316416">
    <property type="component" value="Chromosome"/>
</dbReference>
<dbReference type="RefSeq" id="WP_142874096.1">
    <property type="nucleotide sequence ID" value="NZ_CP045503.2"/>
</dbReference>
<name>A0ABX8S6C0_9GAMM</name>
<organism evidence="1 2">
    <name type="scientific">Shewanella eurypsychrophilus</name>
    <dbReference type="NCBI Taxonomy" id="2593656"/>
    <lineage>
        <taxon>Bacteria</taxon>
        <taxon>Pseudomonadati</taxon>
        <taxon>Pseudomonadota</taxon>
        <taxon>Gammaproteobacteria</taxon>
        <taxon>Alteromonadales</taxon>
        <taxon>Shewanellaceae</taxon>
        <taxon>Shewanella</taxon>
    </lineage>
</organism>
<keyword evidence="2" id="KW-1185">Reference proteome</keyword>
<dbReference type="Pfam" id="PF11333">
    <property type="entry name" value="DUF3135"/>
    <property type="match status" value="1"/>
</dbReference>
<sequence>MTELPNFDTLRWLAENEPDELETLQKTLCKEAIDCCPEANKKQLISMQYHLEQQLSRCSNPYHRCYLAIRIMNDKFLALNSIINNPAEFRQQNAKILDLPCKLMPLKKL</sequence>
<dbReference type="InterPro" id="IPR021482">
    <property type="entry name" value="DUF3135"/>
</dbReference>